<feature type="transmembrane region" description="Helical" evidence="3">
    <location>
        <begin position="25"/>
        <end position="47"/>
    </location>
</feature>
<dbReference type="SMART" id="SM00100">
    <property type="entry name" value="cNMP"/>
    <property type="match status" value="1"/>
</dbReference>
<keyword evidence="1" id="KW-1071">Ligand-gated ion channel</keyword>
<sequence length="265" mass="29590">CVMAVTLDPLFFYIPVINELDWDGAFMITVCVLWTFFDLFHILRIIFQFKTGFVAPSSRVFGRGELTDDPVAIMKRYLTSHFIIDILSIIPLSQVIVLAIPNLKMSDPLLVKDLLKVLYAENSFIVREGDPVEEMLFIMSRKVSSVTTNGGRTGFFNSLFLMAGDFCGEEILIWASDPSSSSKLPISTRTVQTISEVEAFALMSEDLKLLASEFRNHGGKQLHHALRQGSIPGSRGHGLPVSYKQLGADTGKRRLRGHCMKPKTS</sequence>
<dbReference type="GO" id="GO:0034220">
    <property type="term" value="P:monoatomic ion transmembrane transport"/>
    <property type="evidence" value="ECO:0007669"/>
    <property type="project" value="UniProtKB-KW"/>
</dbReference>
<evidence type="ECO:0000256" key="2">
    <source>
        <dbReference type="ARBA" id="ARBA00023303"/>
    </source>
</evidence>
<keyword evidence="1" id="KW-0813">Transport</keyword>
<dbReference type="CDD" id="cd00038">
    <property type="entry name" value="CAP_ED"/>
    <property type="match status" value="1"/>
</dbReference>
<dbReference type="PANTHER" id="PTHR45651:SF55">
    <property type="entry name" value="CYCLIC NUCLEOTIDE-GATED ION CHANNEL-LIKE PROTEIN"/>
    <property type="match status" value="1"/>
</dbReference>
<accession>A0A0B2RLD5</accession>
<reference evidence="5" key="1">
    <citation type="submission" date="2014-07" db="EMBL/GenBank/DDBJ databases">
        <title>Identification of a novel salt tolerance gene in wild soybean by whole-genome sequencing.</title>
        <authorList>
            <person name="Lam H.-M."/>
            <person name="Qi X."/>
            <person name="Li M.-W."/>
            <person name="Liu X."/>
            <person name="Xie M."/>
            <person name="Ni M."/>
            <person name="Xu X."/>
        </authorList>
    </citation>
    <scope>NUCLEOTIDE SEQUENCE [LARGE SCALE GENOMIC DNA]</scope>
    <source>
        <tissue evidence="5">Root</tissue>
    </source>
</reference>
<dbReference type="PROSITE" id="PS50042">
    <property type="entry name" value="CNMP_BINDING_3"/>
    <property type="match status" value="1"/>
</dbReference>
<organism evidence="5">
    <name type="scientific">Glycine soja</name>
    <name type="common">Wild soybean</name>
    <dbReference type="NCBI Taxonomy" id="3848"/>
    <lineage>
        <taxon>Eukaryota</taxon>
        <taxon>Viridiplantae</taxon>
        <taxon>Streptophyta</taxon>
        <taxon>Embryophyta</taxon>
        <taxon>Tracheophyta</taxon>
        <taxon>Spermatophyta</taxon>
        <taxon>Magnoliopsida</taxon>
        <taxon>eudicotyledons</taxon>
        <taxon>Gunneridae</taxon>
        <taxon>Pentapetalae</taxon>
        <taxon>rosids</taxon>
        <taxon>fabids</taxon>
        <taxon>Fabales</taxon>
        <taxon>Fabaceae</taxon>
        <taxon>Papilionoideae</taxon>
        <taxon>50 kb inversion clade</taxon>
        <taxon>NPAAA clade</taxon>
        <taxon>indigoferoid/millettioid clade</taxon>
        <taxon>Phaseoleae</taxon>
        <taxon>Glycine</taxon>
        <taxon>Glycine subgen. Soja</taxon>
    </lineage>
</organism>
<evidence type="ECO:0000256" key="1">
    <source>
        <dbReference type="ARBA" id="ARBA00023286"/>
    </source>
</evidence>
<protein>
    <submittedName>
        <fullName evidence="5">Putative cyclic nucleotide-gated ion channel 13</fullName>
    </submittedName>
</protein>
<feature type="transmembrane region" description="Helical" evidence="3">
    <location>
        <begin position="82"/>
        <end position="100"/>
    </location>
</feature>
<dbReference type="Gene3D" id="2.60.120.10">
    <property type="entry name" value="Jelly Rolls"/>
    <property type="match status" value="1"/>
</dbReference>
<keyword evidence="3" id="KW-1133">Transmembrane helix</keyword>
<gene>
    <name evidence="5" type="ORF">glysoja_029006</name>
</gene>
<dbReference type="Proteomes" id="UP000053555">
    <property type="component" value="Unassembled WGS sequence"/>
</dbReference>
<name>A0A0B2RLD5_GLYSO</name>
<feature type="non-terminal residue" evidence="5">
    <location>
        <position position="1"/>
    </location>
</feature>
<feature type="domain" description="Cyclic nucleotide-binding" evidence="4">
    <location>
        <begin position="110"/>
        <end position="182"/>
    </location>
</feature>
<evidence type="ECO:0000259" key="4">
    <source>
        <dbReference type="PROSITE" id="PS50042"/>
    </source>
</evidence>
<proteinExistence type="predicted"/>
<evidence type="ECO:0000313" key="5">
    <source>
        <dbReference type="EMBL" id="KHN35376.1"/>
    </source>
</evidence>
<keyword evidence="3" id="KW-0472">Membrane</keyword>
<dbReference type="EMBL" id="KN648405">
    <property type="protein sequence ID" value="KHN35376.1"/>
    <property type="molecule type" value="Genomic_DNA"/>
</dbReference>
<dbReference type="InterPro" id="IPR000595">
    <property type="entry name" value="cNMP-bd_dom"/>
</dbReference>
<keyword evidence="2" id="KW-0407">Ion channel</keyword>
<evidence type="ECO:0000256" key="3">
    <source>
        <dbReference type="SAM" id="Phobius"/>
    </source>
</evidence>
<dbReference type="AlphaFoldDB" id="A0A0B2RLD5"/>
<keyword evidence="3" id="KW-0812">Transmembrane</keyword>
<dbReference type="GO" id="GO:0016020">
    <property type="term" value="C:membrane"/>
    <property type="evidence" value="ECO:0007669"/>
    <property type="project" value="UniProtKB-SubCell"/>
</dbReference>
<dbReference type="InterPro" id="IPR018490">
    <property type="entry name" value="cNMP-bd_dom_sf"/>
</dbReference>
<dbReference type="PANTHER" id="PTHR45651">
    <property type="entry name" value="CYCLIC NUCLEOTIDE-GATED ION CHANNEL 15-RELATED-RELATED"/>
    <property type="match status" value="1"/>
</dbReference>
<dbReference type="InterPro" id="IPR014710">
    <property type="entry name" value="RmlC-like_jellyroll"/>
</dbReference>
<keyword evidence="1" id="KW-0406">Ion transport</keyword>
<dbReference type="SUPFAM" id="SSF51206">
    <property type="entry name" value="cAMP-binding domain-like"/>
    <property type="match status" value="1"/>
</dbReference>